<comment type="caution">
    <text evidence="1">The sequence shown here is derived from an EMBL/GenBank/DDBJ whole genome shotgun (WGS) entry which is preliminary data.</text>
</comment>
<dbReference type="AlphaFoldDB" id="A0A0F8YUP4"/>
<name>A0A0F8YUP4_9ZZZZ</name>
<accession>A0A0F8YUP4</accession>
<dbReference type="EMBL" id="LAZR01064300">
    <property type="protein sequence ID" value="KKK57789.1"/>
    <property type="molecule type" value="Genomic_DNA"/>
</dbReference>
<sequence length="69" mass="7932">MPRLLGLDELQERNRRAAEKELADMRADTISYLRMVAQHHGNDGIRSLLVEAIPAWARQRVPPRSERVA</sequence>
<gene>
    <name evidence="1" type="ORF">LCGC14_3050960</name>
</gene>
<organism evidence="1">
    <name type="scientific">marine sediment metagenome</name>
    <dbReference type="NCBI Taxonomy" id="412755"/>
    <lineage>
        <taxon>unclassified sequences</taxon>
        <taxon>metagenomes</taxon>
        <taxon>ecological metagenomes</taxon>
    </lineage>
</organism>
<evidence type="ECO:0000313" key="1">
    <source>
        <dbReference type="EMBL" id="KKK57789.1"/>
    </source>
</evidence>
<reference evidence="1" key="1">
    <citation type="journal article" date="2015" name="Nature">
        <title>Complex archaea that bridge the gap between prokaryotes and eukaryotes.</title>
        <authorList>
            <person name="Spang A."/>
            <person name="Saw J.H."/>
            <person name="Jorgensen S.L."/>
            <person name="Zaremba-Niedzwiedzka K."/>
            <person name="Martijn J."/>
            <person name="Lind A.E."/>
            <person name="van Eijk R."/>
            <person name="Schleper C."/>
            <person name="Guy L."/>
            <person name="Ettema T.J."/>
        </authorList>
    </citation>
    <scope>NUCLEOTIDE SEQUENCE</scope>
</reference>
<proteinExistence type="predicted"/>
<protein>
    <submittedName>
        <fullName evidence="1">Uncharacterized protein</fullName>
    </submittedName>
</protein>